<dbReference type="Proteomes" id="UP000000557">
    <property type="component" value="Chromosome"/>
</dbReference>
<dbReference type="InterPro" id="IPR043129">
    <property type="entry name" value="ATPase_NBD"/>
</dbReference>
<dbReference type="AlphaFoldDB" id="Q7NDF0"/>
<name>Q7NDF0_GLOVI</name>
<sequence length="170" mass="18194">MRLQDFLVPRSFSELGWIAVCIGPGSFTATRLGVVTARTLAQALAIPLLGVNALEALAAAHPGHGSVAVWLDARRGDRYAALYERADSVLITLREVELVLEAHWEAWQGILPPGCRVIAGDAVPEPPIAALMHLARARFEGGLRPGWFEVEPLYGRAAPIHPGAIVPGPD</sequence>
<dbReference type="InterPro" id="IPR000905">
    <property type="entry name" value="Gcp-like_dom"/>
</dbReference>
<keyword evidence="3" id="KW-1185">Reference proteome</keyword>
<dbReference type="SUPFAM" id="SSF53067">
    <property type="entry name" value="Actin-like ATPase domain"/>
    <property type="match status" value="2"/>
</dbReference>
<feature type="domain" description="Gcp-like" evidence="1">
    <location>
        <begin position="11"/>
        <end position="90"/>
    </location>
</feature>
<reference evidence="2 3" key="1">
    <citation type="journal article" date="2003" name="DNA Res.">
        <title>Complete genome structure of Gloeobacter violaceus PCC 7421, a cyanobacterium that lacks thylakoids.</title>
        <authorList>
            <person name="Nakamura Y."/>
            <person name="Kaneko T."/>
            <person name="Sato S."/>
            <person name="Mimuro M."/>
            <person name="Miyashita H."/>
            <person name="Tsuchiya T."/>
            <person name="Sasamoto S."/>
            <person name="Watanabe A."/>
            <person name="Kawashima K."/>
            <person name="Kishida Y."/>
            <person name="Kiyokawa C."/>
            <person name="Kohara M."/>
            <person name="Matsumoto M."/>
            <person name="Matsuno A."/>
            <person name="Nakazaki N."/>
            <person name="Shimpo S."/>
            <person name="Takeuchi C."/>
            <person name="Yamada M."/>
            <person name="Tabata S."/>
        </authorList>
    </citation>
    <scope>NUCLEOTIDE SEQUENCE [LARGE SCALE GENOMIC DNA]</scope>
    <source>
        <strain evidence="3">ATCC 29082 / PCC 7421</strain>
    </source>
</reference>
<reference evidence="2 3" key="2">
    <citation type="journal article" date="2003" name="DNA Res.">
        <title>Complete genome structure of Gloeobacter violaceus PCC 7421, a cyanobacterium that lacks thylakoids (supplement).</title>
        <authorList>
            <person name="Nakamura Y."/>
            <person name="Kaneko T."/>
            <person name="Sato S."/>
            <person name="Mimuro M."/>
            <person name="Miyashita H."/>
            <person name="Tsuchiya T."/>
            <person name="Sasamoto S."/>
            <person name="Watanabe A."/>
            <person name="Kawashima K."/>
            <person name="Kishida Y."/>
            <person name="Kiyokawa C."/>
            <person name="Kohara M."/>
            <person name="Matsumoto M."/>
            <person name="Matsuno A."/>
            <person name="Nakazaki N."/>
            <person name="Shimpo S."/>
            <person name="Takeuchi C."/>
            <person name="Yamada M."/>
            <person name="Tabata S."/>
        </authorList>
    </citation>
    <scope>NUCLEOTIDE SEQUENCE [LARGE SCALE GENOMIC DNA]</scope>
    <source>
        <strain evidence="3">ATCC 29082 / PCC 7421</strain>
    </source>
</reference>
<dbReference type="PhylomeDB" id="Q7NDF0"/>
<gene>
    <name evidence="2" type="ordered locus">gll4285</name>
</gene>
<dbReference type="NCBIfam" id="TIGR03725">
    <property type="entry name" value="T6A_YeaZ"/>
    <property type="match status" value="1"/>
</dbReference>
<protein>
    <submittedName>
        <fullName evidence="2">Gll4285 protein</fullName>
    </submittedName>
</protein>
<dbReference type="EnsemblBacteria" id="BAC92226">
    <property type="protein sequence ID" value="BAC92226"/>
    <property type="gene ID" value="BAC92226"/>
</dbReference>
<dbReference type="STRING" id="251221.gene:10761804"/>
<evidence type="ECO:0000313" key="2">
    <source>
        <dbReference type="EMBL" id="BAC92226.1"/>
    </source>
</evidence>
<dbReference type="InParanoid" id="Q7NDF0"/>
<dbReference type="PATRIC" id="fig|251221.4.peg.4313"/>
<dbReference type="Pfam" id="PF00814">
    <property type="entry name" value="TsaD"/>
    <property type="match status" value="1"/>
</dbReference>
<dbReference type="Gene3D" id="3.30.420.40">
    <property type="match status" value="1"/>
</dbReference>
<dbReference type="InterPro" id="IPR022496">
    <property type="entry name" value="T6A_TsaB"/>
</dbReference>
<proteinExistence type="predicted"/>
<dbReference type="KEGG" id="gvi:gll4285"/>
<evidence type="ECO:0000259" key="1">
    <source>
        <dbReference type="Pfam" id="PF00814"/>
    </source>
</evidence>
<dbReference type="GO" id="GO:0002949">
    <property type="term" value="P:tRNA threonylcarbamoyladenosine modification"/>
    <property type="evidence" value="ECO:0007669"/>
    <property type="project" value="InterPro"/>
</dbReference>
<dbReference type="GO" id="GO:0005829">
    <property type="term" value="C:cytosol"/>
    <property type="evidence" value="ECO:0000318"/>
    <property type="project" value="GO_Central"/>
</dbReference>
<evidence type="ECO:0000313" key="3">
    <source>
        <dbReference type="Proteomes" id="UP000000557"/>
    </source>
</evidence>
<accession>Q7NDF0</accession>
<dbReference type="HOGENOM" id="CLU_099872_1_0_3"/>
<dbReference type="EMBL" id="BA000045">
    <property type="protein sequence ID" value="BAC92226.1"/>
    <property type="molecule type" value="Genomic_DNA"/>
</dbReference>
<organism evidence="2 3">
    <name type="scientific">Gloeobacter violaceus (strain ATCC 29082 / PCC 7421)</name>
    <dbReference type="NCBI Taxonomy" id="251221"/>
    <lineage>
        <taxon>Bacteria</taxon>
        <taxon>Bacillati</taxon>
        <taxon>Cyanobacteriota</taxon>
        <taxon>Cyanophyceae</taxon>
        <taxon>Gloeobacterales</taxon>
        <taxon>Gloeobacteraceae</taxon>
        <taxon>Gloeobacter</taxon>
    </lineage>
</organism>
<dbReference type="eggNOG" id="COG1214">
    <property type="taxonomic scope" value="Bacteria"/>
</dbReference>
<dbReference type="OrthoDB" id="9784166at2"/>